<proteinExistence type="predicted"/>
<reference evidence="1" key="2">
    <citation type="journal article" date="2015" name="Data Brief">
        <title>Shoot transcriptome of the giant reed, Arundo donax.</title>
        <authorList>
            <person name="Barrero R.A."/>
            <person name="Guerrero F.D."/>
            <person name="Moolhuijzen P."/>
            <person name="Goolsby J.A."/>
            <person name="Tidwell J."/>
            <person name="Bellgard S.E."/>
            <person name="Bellgard M.I."/>
        </authorList>
    </citation>
    <scope>NUCLEOTIDE SEQUENCE</scope>
    <source>
        <tissue evidence="1">Shoot tissue taken approximately 20 cm above the soil surface</tissue>
    </source>
</reference>
<sequence>MFAFLRLATKNTFDAARRSMVASMLLTTALGYSFVNSLSSGRDFQASRKLVRSIFPSSPKNTRSKNLSLKYHTGC</sequence>
<reference evidence="1" key="1">
    <citation type="submission" date="2014-09" db="EMBL/GenBank/DDBJ databases">
        <authorList>
            <person name="Magalhaes I.L.F."/>
            <person name="Oliveira U."/>
            <person name="Santos F.R."/>
            <person name="Vidigal T.H.D.A."/>
            <person name="Brescovit A.D."/>
            <person name="Santos A.J."/>
        </authorList>
    </citation>
    <scope>NUCLEOTIDE SEQUENCE</scope>
    <source>
        <tissue evidence="1">Shoot tissue taken approximately 20 cm above the soil surface</tissue>
    </source>
</reference>
<evidence type="ECO:0000313" key="1">
    <source>
        <dbReference type="EMBL" id="JAE17915.1"/>
    </source>
</evidence>
<dbReference type="AlphaFoldDB" id="A0A0A9FYK6"/>
<name>A0A0A9FYK6_ARUDO</name>
<dbReference type="EMBL" id="GBRH01179981">
    <property type="protein sequence ID" value="JAE17915.1"/>
    <property type="molecule type" value="Transcribed_RNA"/>
</dbReference>
<accession>A0A0A9FYK6</accession>
<organism evidence="1">
    <name type="scientific">Arundo donax</name>
    <name type="common">Giant reed</name>
    <name type="synonym">Donax arundinaceus</name>
    <dbReference type="NCBI Taxonomy" id="35708"/>
    <lineage>
        <taxon>Eukaryota</taxon>
        <taxon>Viridiplantae</taxon>
        <taxon>Streptophyta</taxon>
        <taxon>Embryophyta</taxon>
        <taxon>Tracheophyta</taxon>
        <taxon>Spermatophyta</taxon>
        <taxon>Magnoliopsida</taxon>
        <taxon>Liliopsida</taxon>
        <taxon>Poales</taxon>
        <taxon>Poaceae</taxon>
        <taxon>PACMAD clade</taxon>
        <taxon>Arundinoideae</taxon>
        <taxon>Arundineae</taxon>
        <taxon>Arundo</taxon>
    </lineage>
</organism>
<protein>
    <submittedName>
        <fullName evidence="1">AP-2 complex subunit beta-1, putative</fullName>
    </submittedName>
</protein>